<protein>
    <submittedName>
        <fullName evidence="4">Thioredoxin</fullName>
    </submittedName>
</protein>
<dbReference type="OrthoDB" id="27109at2759"/>
<feature type="region of interest" description="Disordered" evidence="2">
    <location>
        <begin position="177"/>
        <end position="200"/>
    </location>
</feature>
<sequence>MTDLPMECTDGICIAPSATKAAAAETEDLKNNNGHNPEAETGGKGDQAVANNVDNQEKHDAPRKSQPTVIKKVYTQQDLDGLLGEASSSFKDVMVVEFVTTWCGACKGIAPLWEELASLHSADVQCAQVVCDKNKETKKLAQAQGIKSYPVFKVYDTQSGNMTQTWNGADRGKLEKVFDNMSGGKGGGKKGGGKKKKNRR</sequence>
<evidence type="ECO:0000256" key="1">
    <source>
        <dbReference type="ARBA" id="ARBA00023157"/>
    </source>
</evidence>
<dbReference type="Gene3D" id="3.40.30.10">
    <property type="entry name" value="Glutaredoxin"/>
    <property type="match status" value="1"/>
</dbReference>
<reference evidence="4" key="1">
    <citation type="submission" date="2020-06" db="EMBL/GenBank/DDBJ databases">
        <authorList>
            <consortium name="Plant Systems Biology data submission"/>
        </authorList>
    </citation>
    <scope>NUCLEOTIDE SEQUENCE</scope>
    <source>
        <strain evidence="4">D6</strain>
    </source>
</reference>
<dbReference type="CDD" id="cd02961">
    <property type="entry name" value="PDI_a_family"/>
    <property type="match status" value="1"/>
</dbReference>
<evidence type="ECO:0000259" key="3">
    <source>
        <dbReference type="PROSITE" id="PS51352"/>
    </source>
</evidence>
<accession>A0A9N8H1K4</accession>
<feature type="domain" description="Thioredoxin" evidence="3">
    <location>
        <begin position="55"/>
        <end position="183"/>
    </location>
</feature>
<dbReference type="PROSITE" id="PS51352">
    <property type="entry name" value="THIOREDOXIN_2"/>
    <property type="match status" value="1"/>
</dbReference>
<dbReference type="SUPFAM" id="SSF52833">
    <property type="entry name" value="Thioredoxin-like"/>
    <property type="match status" value="1"/>
</dbReference>
<comment type="caution">
    <text evidence="4">The sequence shown here is derived from an EMBL/GenBank/DDBJ whole genome shotgun (WGS) entry which is preliminary data.</text>
</comment>
<dbReference type="InterPro" id="IPR013766">
    <property type="entry name" value="Thioredoxin_domain"/>
</dbReference>
<dbReference type="Pfam" id="PF00085">
    <property type="entry name" value="Thioredoxin"/>
    <property type="match status" value="1"/>
</dbReference>
<name>A0A9N8H1K4_9STRA</name>
<keyword evidence="1" id="KW-1015">Disulfide bond</keyword>
<dbReference type="InterPro" id="IPR036249">
    <property type="entry name" value="Thioredoxin-like_sf"/>
</dbReference>
<organism evidence="4 5">
    <name type="scientific">Seminavis robusta</name>
    <dbReference type="NCBI Taxonomy" id="568900"/>
    <lineage>
        <taxon>Eukaryota</taxon>
        <taxon>Sar</taxon>
        <taxon>Stramenopiles</taxon>
        <taxon>Ochrophyta</taxon>
        <taxon>Bacillariophyta</taxon>
        <taxon>Bacillariophyceae</taxon>
        <taxon>Bacillariophycidae</taxon>
        <taxon>Naviculales</taxon>
        <taxon>Naviculaceae</taxon>
        <taxon>Seminavis</taxon>
    </lineage>
</organism>
<dbReference type="EMBL" id="CAICTM010000018">
    <property type="protein sequence ID" value="CAB9497366.1"/>
    <property type="molecule type" value="Genomic_DNA"/>
</dbReference>
<feature type="region of interest" description="Disordered" evidence="2">
    <location>
        <begin position="23"/>
        <end position="49"/>
    </location>
</feature>
<keyword evidence="5" id="KW-1185">Reference proteome</keyword>
<dbReference type="AlphaFoldDB" id="A0A9N8H1K4"/>
<evidence type="ECO:0000313" key="5">
    <source>
        <dbReference type="Proteomes" id="UP001153069"/>
    </source>
</evidence>
<dbReference type="PANTHER" id="PTHR46115">
    <property type="entry name" value="THIOREDOXIN-LIKE PROTEIN 1"/>
    <property type="match status" value="1"/>
</dbReference>
<gene>
    <name evidence="4" type="ORF">SEMRO_18_G013170.1</name>
</gene>
<proteinExistence type="predicted"/>
<evidence type="ECO:0000313" key="4">
    <source>
        <dbReference type="EMBL" id="CAB9497366.1"/>
    </source>
</evidence>
<evidence type="ECO:0000256" key="2">
    <source>
        <dbReference type="SAM" id="MobiDB-lite"/>
    </source>
</evidence>
<dbReference type="Proteomes" id="UP001153069">
    <property type="component" value="Unassembled WGS sequence"/>
</dbReference>
<feature type="compositionally biased region" description="Basic residues" evidence="2">
    <location>
        <begin position="187"/>
        <end position="200"/>
    </location>
</feature>